<dbReference type="STRING" id="1295533.A0A1E3HE28"/>
<feature type="compositionally biased region" description="Low complexity" evidence="10">
    <location>
        <begin position="20"/>
        <end position="53"/>
    </location>
</feature>
<keyword evidence="7 11" id="KW-1133">Transmembrane helix</keyword>
<feature type="compositionally biased region" description="Basic and acidic residues" evidence="10">
    <location>
        <begin position="106"/>
        <end position="118"/>
    </location>
</feature>
<feature type="compositionally biased region" description="Polar residues" evidence="10">
    <location>
        <begin position="85"/>
        <end position="102"/>
    </location>
</feature>
<dbReference type="InterPro" id="IPR051076">
    <property type="entry name" value="Golgi_membrane_TVP38/TMEM64"/>
</dbReference>
<feature type="compositionally biased region" description="Basic and acidic residues" evidence="10">
    <location>
        <begin position="464"/>
        <end position="477"/>
    </location>
</feature>
<feature type="transmembrane region" description="Helical" evidence="11">
    <location>
        <begin position="204"/>
        <end position="223"/>
    </location>
</feature>
<dbReference type="RefSeq" id="XP_018990373.1">
    <property type="nucleotide sequence ID" value="XM_019141566.1"/>
</dbReference>
<gene>
    <name evidence="13" type="ORF">L202_06951</name>
</gene>
<comment type="function">
    <text evidence="1">Golgi membrane protein involved in vesicular trafficking and spindle migration.</text>
</comment>
<evidence type="ECO:0000256" key="4">
    <source>
        <dbReference type="ARBA" id="ARBA00013533"/>
    </source>
</evidence>
<protein>
    <recommendedName>
        <fullName evidence="4">Golgi apparatus membrane protein TVP38</fullName>
    </recommendedName>
    <alternativeName>
        <fullName evidence="5">Golgi apparatus membrane protein tvp38</fullName>
    </alternativeName>
</protein>
<comment type="subcellular location">
    <subcellularLocation>
        <location evidence="2">Golgi apparatus membrane</location>
        <topology evidence="2">Multi-pass membrane protein</topology>
    </subcellularLocation>
</comment>
<dbReference type="GeneID" id="30158260"/>
<evidence type="ECO:0000313" key="14">
    <source>
        <dbReference type="Proteomes" id="UP000094065"/>
    </source>
</evidence>
<feature type="transmembrane region" description="Helical" evidence="11">
    <location>
        <begin position="243"/>
        <end position="264"/>
    </location>
</feature>
<feature type="domain" description="VTT" evidence="12">
    <location>
        <begin position="264"/>
        <end position="375"/>
    </location>
</feature>
<name>A0A1E3HE28_9TREE</name>
<dbReference type="InterPro" id="IPR032816">
    <property type="entry name" value="VTT_dom"/>
</dbReference>
<dbReference type="PANTHER" id="PTHR47549:SF3">
    <property type="entry name" value="GOLGI APPARATUS MEMBRANE PROTEIN TVP38"/>
    <property type="match status" value="1"/>
</dbReference>
<feature type="region of interest" description="Disordered" evidence="10">
    <location>
        <begin position="464"/>
        <end position="488"/>
    </location>
</feature>
<dbReference type="OrthoDB" id="166803at2759"/>
<feature type="transmembrane region" description="Helical" evidence="11">
    <location>
        <begin position="434"/>
        <end position="454"/>
    </location>
</feature>
<evidence type="ECO:0000256" key="1">
    <source>
        <dbReference type="ARBA" id="ARBA00002978"/>
    </source>
</evidence>
<accession>A0A1E3HE28</accession>
<organism evidence="13 14">
    <name type="scientific">Cryptococcus amylolentus CBS 6039</name>
    <dbReference type="NCBI Taxonomy" id="1295533"/>
    <lineage>
        <taxon>Eukaryota</taxon>
        <taxon>Fungi</taxon>
        <taxon>Dikarya</taxon>
        <taxon>Basidiomycota</taxon>
        <taxon>Agaricomycotina</taxon>
        <taxon>Tremellomycetes</taxon>
        <taxon>Tremellales</taxon>
        <taxon>Cryptococcaceae</taxon>
        <taxon>Cryptococcus</taxon>
    </lineage>
</organism>
<feature type="region of interest" description="Disordered" evidence="10">
    <location>
        <begin position="1"/>
        <end position="121"/>
    </location>
</feature>
<dbReference type="Pfam" id="PF09335">
    <property type="entry name" value="VTT_dom"/>
    <property type="match status" value="1"/>
</dbReference>
<evidence type="ECO:0000256" key="6">
    <source>
        <dbReference type="ARBA" id="ARBA00022692"/>
    </source>
</evidence>
<proteinExistence type="inferred from homology"/>
<evidence type="ECO:0000256" key="7">
    <source>
        <dbReference type="ARBA" id="ARBA00022989"/>
    </source>
</evidence>
<evidence type="ECO:0000256" key="10">
    <source>
        <dbReference type="SAM" id="MobiDB-lite"/>
    </source>
</evidence>
<feature type="transmembrane region" description="Helical" evidence="11">
    <location>
        <begin position="276"/>
        <end position="298"/>
    </location>
</feature>
<evidence type="ECO:0000256" key="5">
    <source>
        <dbReference type="ARBA" id="ARBA00020673"/>
    </source>
</evidence>
<dbReference type="EMBL" id="AWGJ01000011">
    <property type="protein sequence ID" value="ODN74592.1"/>
    <property type="molecule type" value="Genomic_DNA"/>
</dbReference>
<evidence type="ECO:0000259" key="12">
    <source>
        <dbReference type="Pfam" id="PF09335"/>
    </source>
</evidence>
<keyword evidence="9 11" id="KW-0472">Membrane</keyword>
<comment type="caution">
    <text evidence="13">The sequence shown here is derived from an EMBL/GenBank/DDBJ whole genome shotgun (WGS) entry which is preliminary data.</text>
</comment>
<sequence length="488" mass="52448">MAPAMHPPGRLTTPRPPTPRSLSATTTGTNTGPVMSFHPSSSSTSARPSLSISRENTPSPVAGRSVGGGPTPRTSMSHRPAFIHASTSYHSSLGGTSASHTALHTPENRAEQEERYGSKESSVVYYPPDRNELGAYPYPHQQFIPSSQLPTDGSQTTGALSAILEKLPPSVVDFVEGWRASLCSSSHGRGDADGQDGGGGLGKAMMWGWVATTIGFFLAIAFWRGQLFRALDDLSHYLANRGIFGPLTFYIMIFTTTIPPLPLYSTLIVLSGYTFGVWKGFCVSYVASLSGAVCVFLVSRKTLKDTIVKSLAGSSISMSLLHVLPTHPHLLLLIRIAPYPYNLLNVILASSPTLTLQTYTGCTALALFKLVLHTWIGSGIHDLSKSYGHSQAEGGEGQEDGEGPEGQWPHHGSESSGEDALPAQDGETAAAKTWTTWVGIVLCVTLFFYLTYFAKQAVKRAQEEQDRQEESEREERQGLTCAEAGEAV</sequence>
<comment type="similarity">
    <text evidence="3">Belongs to the TVP38/TMEM64 family.</text>
</comment>
<keyword evidence="14" id="KW-1185">Reference proteome</keyword>
<dbReference type="Proteomes" id="UP000094065">
    <property type="component" value="Unassembled WGS sequence"/>
</dbReference>
<evidence type="ECO:0000256" key="9">
    <source>
        <dbReference type="ARBA" id="ARBA00023136"/>
    </source>
</evidence>
<evidence type="ECO:0000256" key="3">
    <source>
        <dbReference type="ARBA" id="ARBA00008640"/>
    </source>
</evidence>
<dbReference type="PANTHER" id="PTHR47549">
    <property type="entry name" value="GOLGI APPARATUS MEMBRANE PROTEIN TVP38-RELATED"/>
    <property type="match status" value="1"/>
</dbReference>
<evidence type="ECO:0000313" key="13">
    <source>
        <dbReference type="EMBL" id="ODN74592.1"/>
    </source>
</evidence>
<dbReference type="GO" id="GO:0000022">
    <property type="term" value="P:mitotic spindle elongation"/>
    <property type="evidence" value="ECO:0007669"/>
    <property type="project" value="TreeGrafter"/>
</dbReference>
<dbReference type="GO" id="GO:0000139">
    <property type="term" value="C:Golgi membrane"/>
    <property type="evidence" value="ECO:0007669"/>
    <property type="project" value="UniProtKB-SubCell"/>
</dbReference>
<dbReference type="GO" id="GO:0016192">
    <property type="term" value="P:vesicle-mediated transport"/>
    <property type="evidence" value="ECO:0007669"/>
    <property type="project" value="TreeGrafter"/>
</dbReference>
<feature type="region of interest" description="Disordered" evidence="10">
    <location>
        <begin position="387"/>
        <end position="426"/>
    </location>
</feature>
<keyword evidence="6 11" id="KW-0812">Transmembrane</keyword>
<dbReference type="AlphaFoldDB" id="A0A1E3HE28"/>
<evidence type="ECO:0000256" key="8">
    <source>
        <dbReference type="ARBA" id="ARBA00023034"/>
    </source>
</evidence>
<evidence type="ECO:0000256" key="2">
    <source>
        <dbReference type="ARBA" id="ARBA00004653"/>
    </source>
</evidence>
<evidence type="ECO:0000256" key="11">
    <source>
        <dbReference type="SAM" id="Phobius"/>
    </source>
</evidence>
<reference evidence="13 14" key="1">
    <citation type="submission" date="2016-06" db="EMBL/GenBank/DDBJ databases">
        <title>Evolution of pathogenesis and genome organization in the Tremellales.</title>
        <authorList>
            <person name="Cuomo C."/>
            <person name="Litvintseva A."/>
            <person name="Heitman J."/>
            <person name="Chen Y."/>
            <person name="Sun S."/>
            <person name="Springer D."/>
            <person name="Dromer F."/>
            <person name="Young S."/>
            <person name="Zeng Q."/>
            <person name="Chapman S."/>
            <person name="Gujja S."/>
            <person name="Saif S."/>
            <person name="Birren B."/>
        </authorList>
    </citation>
    <scope>NUCLEOTIDE SEQUENCE [LARGE SCALE GENOMIC DNA]</scope>
    <source>
        <strain evidence="13 14">CBS 6039</strain>
    </source>
</reference>
<keyword evidence="8" id="KW-0333">Golgi apparatus</keyword>